<dbReference type="Gene3D" id="3.10.20.30">
    <property type="match status" value="1"/>
</dbReference>
<evidence type="ECO:0000313" key="1">
    <source>
        <dbReference type="EMBL" id="ADI31910.1"/>
    </source>
</evidence>
<dbReference type="KEGG" id="shc:Shell_0797"/>
<dbReference type="RefSeq" id="WP_013143108.1">
    <property type="nucleotide sequence ID" value="NC_014205.1"/>
</dbReference>
<reference evidence="2" key="1">
    <citation type="submission" date="2010-05" db="EMBL/GenBank/DDBJ databases">
        <title>Complete sequence of Staphylothermus hellenicus DSM 12710.</title>
        <authorList>
            <consortium name="US DOE Joint Genome Institute"/>
            <person name="Lucas S."/>
            <person name="Copeland A."/>
            <person name="Lapidus A."/>
            <person name="Cheng J.-F."/>
            <person name="Bruce D."/>
            <person name="Goodwin L."/>
            <person name="Pitluck S."/>
            <person name="Davenport K."/>
            <person name="Detter J.C."/>
            <person name="Han C."/>
            <person name="Tapia R."/>
            <person name="Larimer F."/>
            <person name="Land M."/>
            <person name="Hauser L."/>
            <person name="Kyrpides N."/>
            <person name="Mikhailova N."/>
            <person name="Anderson I.J."/>
            <person name="Woyke T."/>
        </authorList>
    </citation>
    <scope>NUCLEOTIDE SEQUENCE [LARGE SCALE GENOMIC DNA]</scope>
    <source>
        <strain evidence="2">DSM 12710 / JCM 10830 / BK20S6-10-b1 / P8</strain>
    </source>
</reference>
<dbReference type="InterPro" id="IPR003749">
    <property type="entry name" value="ThiS/MoaD-like"/>
</dbReference>
<protein>
    <submittedName>
        <fullName evidence="1">ThiamineS protein</fullName>
    </submittedName>
</protein>
<dbReference type="GeneID" id="9234086"/>
<evidence type="ECO:0000313" key="2">
    <source>
        <dbReference type="Proteomes" id="UP000002573"/>
    </source>
</evidence>
<sequence length="68" mass="7348">MYVIVRLVDGSKEWKIEVPEGSTVRDVLAKIGLISNEYVIVRDGAVITEDDEVGDGDVLVLYPVVSGG</sequence>
<dbReference type="EMBL" id="CP002051">
    <property type="protein sequence ID" value="ADI31910.1"/>
    <property type="molecule type" value="Genomic_DNA"/>
</dbReference>
<dbReference type="AlphaFoldDB" id="D7D814"/>
<dbReference type="Proteomes" id="UP000002573">
    <property type="component" value="Chromosome"/>
</dbReference>
<dbReference type="HOGENOM" id="CLU_114601_9_4_2"/>
<name>D7D814_STAHD</name>
<dbReference type="Pfam" id="PF02597">
    <property type="entry name" value="ThiS"/>
    <property type="match status" value="1"/>
</dbReference>
<proteinExistence type="predicted"/>
<keyword evidence="2" id="KW-1185">Reference proteome</keyword>
<dbReference type="OrthoDB" id="98357at2157"/>
<gene>
    <name evidence="1" type="ordered locus">Shell_0797</name>
</gene>
<dbReference type="InterPro" id="IPR012675">
    <property type="entry name" value="Beta-grasp_dom_sf"/>
</dbReference>
<dbReference type="SUPFAM" id="SSF54285">
    <property type="entry name" value="MoaD/ThiS"/>
    <property type="match status" value="1"/>
</dbReference>
<dbReference type="STRING" id="591019.Shell_0797"/>
<organism evidence="1 2">
    <name type="scientific">Staphylothermus hellenicus (strain DSM 12710 / JCM 10830 / BK20S6-10-b1 / P8)</name>
    <dbReference type="NCBI Taxonomy" id="591019"/>
    <lineage>
        <taxon>Archaea</taxon>
        <taxon>Thermoproteota</taxon>
        <taxon>Thermoprotei</taxon>
        <taxon>Desulfurococcales</taxon>
        <taxon>Desulfurococcaceae</taxon>
        <taxon>Staphylothermus</taxon>
    </lineage>
</organism>
<accession>D7D814</accession>
<dbReference type="eggNOG" id="arCOG00535">
    <property type="taxonomic scope" value="Archaea"/>
</dbReference>
<dbReference type="InterPro" id="IPR016155">
    <property type="entry name" value="Mopterin_synth/thiamin_S_b"/>
</dbReference>
<reference evidence="1 2" key="2">
    <citation type="journal article" date="2011" name="Stand. Genomic Sci.">
        <title>Complete genome sequence of Staphylothermus hellenicus P8.</title>
        <authorList>
            <person name="Anderson I."/>
            <person name="Wirth R."/>
            <person name="Lucas S."/>
            <person name="Copeland A."/>
            <person name="Lapidus A."/>
            <person name="Cheng J.F."/>
            <person name="Goodwin L."/>
            <person name="Pitluck S."/>
            <person name="Davenport K."/>
            <person name="Detter J.C."/>
            <person name="Han C."/>
            <person name="Tapia R."/>
            <person name="Land M."/>
            <person name="Hauser L."/>
            <person name="Pati A."/>
            <person name="Mikhailova N."/>
            <person name="Woyke T."/>
            <person name="Klenk H.P."/>
            <person name="Kyrpides N."/>
            <person name="Ivanova N."/>
        </authorList>
    </citation>
    <scope>NUCLEOTIDE SEQUENCE [LARGE SCALE GENOMIC DNA]</scope>
    <source>
        <strain evidence="2">DSM 12710 / JCM 10830 / BK20S6-10-b1 / P8</strain>
    </source>
</reference>